<dbReference type="Pfam" id="PF02931">
    <property type="entry name" value="Neur_chan_LBD"/>
    <property type="match status" value="1"/>
</dbReference>
<evidence type="ECO:0000256" key="9">
    <source>
        <dbReference type="ARBA" id="ARBA00023157"/>
    </source>
</evidence>
<feature type="transmembrane region" description="Helical" evidence="15">
    <location>
        <begin position="253"/>
        <end position="277"/>
    </location>
</feature>
<evidence type="ECO:0000313" key="19">
    <source>
        <dbReference type="Proteomes" id="UP000549394"/>
    </source>
</evidence>
<dbReference type="InterPro" id="IPR018000">
    <property type="entry name" value="Neurotransmitter_ion_chnl_CS"/>
</dbReference>
<dbReference type="InterPro" id="IPR038050">
    <property type="entry name" value="Neuro_actylchol_rec"/>
</dbReference>
<keyword evidence="9" id="KW-1015">Disulfide bond</keyword>
<dbReference type="GO" id="GO:0045211">
    <property type="term" value="C:postsynaptic membrane"/>
    <property type="evidence" value="ECO:0007669"/>
    <property type="project" value="InterPro"/>
</dbReference>
<dbReference type="FunFam" id="2.70.170.10:FF:000016">
    <property type="entry name" value="Nicotinic acetylcholine receptor subunit"/>
    <property type="match status" value="1"/>
</dbReference>
<protein>
    <submittedName>
        <fullName evidence="18">DgyrCDS5679</fullName>
    </submittedName>
</protein>
<dbReference type="InterPro" id="IPR006201">
    <property type="entry name" value="Neur_channel"/>
</dbReference>
<dbReference type="Gene3D" id="1.20.58.390">
    <property type="entry name" value="Neurotransmitter-gated ion-channel transmembrane domain"/>
    <property type="match status" value="1"/>
</dbReference>
<comment type="subcellular location">
    <subcellularLocation>
        <location evidence="14">Synaptic cell membrane</location>
        <topology evidence="14">Multi-pass membrane protein</topology>
    </subcellularLocation>
</comment>
<evidence type="ECO:0000256" key="8">
    <source>
        <dbReference type="ARBA" id="ARBA00023136"/>
    </source>
</evidence>
<reference evidence="18 19" key="1">
    <citation type="submission" date="2020-08" db="EMBL/GenBank/DDBJ databases">
        <authorList>
            <person name="Hejnol A."/>
        </authorList>
    </citation>
    <scope>NUCLEOTIDE SEQUENCE [LARGE SCALE GENOMIC DNA]</scope>
</reference>
<dbReference type="GO" id="GO:0004888">
    <property type="term" value="F:transmembrane signaling receptor activity"/>
    <property type="evidence" value="ECO:0007669"/>
    <property type="project" value="InterPro"/>
</dbReference>
<accession>A0A7I8VKL9</accession>
<evidence type="ECO:0000256" key="6">
    <source>
        <dbReference type="ARBA" id="ARBA00023018"/>
    </source>
</evidence>
<keyword evidence="19" id="KW-1185">Reference proteome</keyword>
<dbReference type="PANTHER" id="PTHR18945">
    <property type="entry name" value="NEUROTRANSMITTER GATED ION CHANNEL"/>
    <property type="match status" value="1"/>
</dbReference>
<keyword evidence="8 15" id="KW-0472">Membrane</keyword>
<sequence length="469" mass="54238">MEGSIFILLIIYMLSVQSMGYSPYSTACQRSPDDHQISEESRLIKCLEKRYQKVTTLARPVQSSKASVVVHFGLSLIQILDFDEKKQIITTSIWKNYVWRDQVLSWNPIDFGGVEHIRLKASSLWSPDIVLYNNADEQIKEHEELVAVYFNGTVKWIPPAIFRSSCEIDMRNFPFDEQICEFKFGSWTFDENKLDLRLSNDTDKIDLREYVHSSEWEVSWTSAKRQIRKYQFFDDDPYPELIFTLKIRRQSTFYVLLLVLPCVLLSCLTLVLFWIPANRPDRTAVGMSVFSSFFILLLILVQSSPPTSASISLLGIYFCINMVLIALSTILSVIVINLRRRAFSHYAPKWLLSEKLDIIARLLLASDVLSIVPNSPRSSKCKLRRLGSKRASKINEKHNLETSDDSDDQYENADLYGEDTEREDSAKCSCLKKKIARRWLLVSSILDRIFFVTYFCTILLALAFVFPRN</sequence>
<keyword evidence="13 15" id="KW-0407">Ion channel</keyword>
<dbReference type="InterPro" id="IPR006202">
    <property type="entry name" value="Neur_chan_lig-bd"/>
</dbReference>
<dbReference type="Proteomes" id="UP000549394">
    <property type="component" value="Unassembled WGS sequence"/>
</dbReference>
<evidence type="ECO:0000259" key="17">
    <source>
        <dbReference type="Pfam" id="PF02932"/>
    </source>
</evidence>
<evidence type="ECO:0000256" key="2">
    <source>
        <dbReference type="ARBA" id="ARBA00022448"/>
    </source>
</evidence>
<dbReference type="Pfam" id="PF02932">
    <property type="entry name" value="Neur_chan_memb"/>
    <property type="match status" value="1"/>
</dbReference>
<feature type="transmembrane region" description="Helical" evidence="15">
    <location>
        <begin position="439"/>
        <end position="466"/>
    </location>
</feature>
<dbReference type="PRINTS" id="PR00252">
    <property type="entry name" value="NRIONCHANNEL"/>
</dbReference>
<keyword evidence="5 15" id="KW-1133">Transmembrane helix</keyword>
<evidence type="ECO:0000256" key="3">
    <source>
        <dbReference type="ARBA" id="ARBA00022475"/>
    </source>
</evidence>
<feature type="chain" id="PRO_5029949749" evidence="15">
    <location>
        <begin position="21"/>
        <end position="469"/>
    </location>
</feature>
<dbReference type="InterPro" id="IPR036734">
    <property type="entry name" value="Neur_chan_lig-bd_sf"/>
</dbReference>
<keyword evidence="6" id="KW-0770">Synapse</keyword>
<dbReference type="SUPFAM" id="SSF90112">
    <property type="entry name" value="Neurotransmitter-gated ion-channel transmembrane pore"/>
    <property type="match status" value="1"/>
</dbReference>
<dbReference type="SUPFAM" id="SSF63712">
    <property type="entry name" value="Nicotinic receptor ligand binding domain-like"/>
    <property type="match status" value="1"/>
</dbReference>
<keyword evidence="7 15" id="KW-0406">Ion transport</keyword>
<feature type="signal peptide" evidence="15">
    <location>
        <begin position="1"/>
        <end position="20"/>
    </location>
</feature>
<dbReference type="InterPro" id="IPR036719">
    <property type="entry name" value="Neuro-gated_channel_TM_sf"/>
</dbReference>
<keyword evidence="15" id="KW-0732">Signal</keyword>
<evidence type="ECO:0000259" key="16">
    <source>
        <dbReference type="Pfam" id="PF02931"/>
    </source>
</evidence>
<dbReference type="InterPro" id="IPR002394">
    <property type="entry name" value="Nicotinic_acetylcholine_rcpt"/>
</dbReference>
<dbReference type="InterPro" id="IPR006029">
    <property type="entry name" value="Neurotrans-gated_channel_TM"/>
</dbReference>
<evidence type="ECO:0000256" key="11">
    <source>
        <dbReference type="ARBA" id="ARBA00023180"/>
    </source>
</evidence>
<evidence type="ECO:0000256" key="4">
    <source>
        <dbReference type="ARBA" id="ARBA00022692"/>
    </source>
</evidence>
<keyword evidence="10" id="KW-0675">Receptor</keyword>
<keyword evidence="2 15" id="KW-0813">Transport</keyword>
<evidence type="ECO:0000256" key="1">
    <source>
        <dbReference type="ARBA" id="ARBA00009237"/>
    </source>
</evidence>
<dbReference type="GO" id="GO:0022848">
    <property type="term" value="F:acetylcholine-gated monoatomic cation-selective channel activity"/>
    <property type="evidence" value="ECO:0007669"/>
    <property type="project" value="InterPro"/>
</dbReference>
<evidence type="ECO:0000256" key="15">
    <source>
        <dbReference type="RuleBase" id="RU000687"/>
    </source>
</evidence>
<evidence type="ECO:0000256" key="13">
    <source>
        <dbReference type="ARBA" id="ARBA00023303"/>
    </source>
</evidence>
<proteinExistence type="inferred from homology"/>
<evidence type="ECO:0000256" key="7">
    <source>
        <dbReference type="ARBA" id="ARBA00023065"/>
    </source>
</evidence>
<evidence type="ECO:0000256" key="10">
    <source>
        <dbReference type="ARBA" id="ARBA00023170"/>
    </source>
</evidence>
<feature type="transmembrane region" description="Helical" evidence="15">
    <location>
        <begin position="313"/>
        <end position="338"/>
    </location>
</feature>
<feature type="domain" description="Neurotransmitter-gated ion-channel ligand-binding" evidence="16">
    <location>
        <begin position="41"/>
        <end position="250"/>
    </location>
</feature>
<feature type="domain" description="Neurotransmitter-gated ion-channel transmembrane" evidence="17">
    <location>
        <begin position="258"/>
        <end position="460"/>
    </location>
</feature>
<dbReference type="PRINTS" id="PR00254">
    <property type="entry name" value="NICOTINICR"/>
</dbReference>
<evidence type="ECO:0000313" key="18">
    <source>
        <dbReference type="EMBL" id="CAD5116831.1"/>
    </source>
</evidence>
<dbReference type="EMBL" id="CAJFCJ010000007">
    <property type="protein sequence ID" value="CAD5116831.1"/>
    <property type="molecule type" value="Genomic_DNA"/>
</dbReference>
<keyword evidence="4 15" id="KW-0812">Transmembrane</keyword>
<keyword evidence="3" id="KW-1003">Cell membrane</keyword>
<comment type="caution">
    <text evidence="18">The sequence shown here is derived from an EMBL/GenBank/DDBJ whole genome shotgun (WGS) entry which is preliminary data.</text>
</comment>
<dbReference type="CDD" id="cd19051">
    <property type="entry name" value="LGIC_TM_cation"/>
    <property type="match status" value="1"/>
</dbReference>
<evidence type="ECO:0000256" key="14">
    <source>
        <dbReference type="ARBA" id="ARBA00034099"/>
    </source>
</evidence>
<keyword evidence="12" id="KW-1071">Ligand-gated ion channel</keyword>
<dbReference type="Gene3D" id="2.70.170.10">
    <property type="entry name" value="Neurotransmitter-gated ion-channel ligand-binding domain"/>
    <property type="match status" value="1"/>
</dbReference>
<dbReference type="OrthoDB" id="5975154at2759"/>
<dbReference type="PROSITE" id="PS00236">
    <property type="entry name" value="NEUROTR_ION_CHANNEL"/>
    <property type="match status" value="1"/>
</dbReference>
<organism evidence="18 19">
    <name type="scientific">Dimorphilus gyrociliatus</name>
    <dbReference type="NCBI Taxonomy" id="2664684"/>
    <lineage>
        <taxon>Eukaryota</taxon>
        <taxon>Metazoa</taxon>
        <taxon>Spiralia</taxon>
        <taxon>Lophotrochozoa</taxon>
        <taxon>Annelida</taxon>
        <taxon>Polychaeta</taxon>
        <taxon>Polychaeta incertae sedis</taxon>
        <taxon>Dinophilidae</taxon>
        <taxon>Dimorphilus</taxon>
    </lineage>
</organism>
<comment type="similarity">
    <text evidence="1">Belongs to the ligand-gated ion channel (TC 1.A.9) family. Acetylcholine receptor (TC 1.A.9.1) subfamily.</text>
</comment>
<dbReference type="AlphaFoldDB" id="A0A7I8VKL9"/>
<keyword evidence="11" id="KW-0325">Glycoprotein</keyword>
<evidence type="ECO:0000256" key="12">
    <source>
        <dbReference type="ARBA" id="ARBA00023286"/>
    </source>
</evidence>
<name>A0A7I8VKL9_9ANNE</name>
<evidence type="ECO:0000256" key="5">
    <source>
        <dbReference type="ARBA" id="ARBA00022989"/>
    </source>
</evidence>
<gene>
    <name evidence="18" type="ORF">DGYR_LOCUS5420</name>
</gene>
<feature type="transmembrane region" description="Helical" evidence="15">
    <location>
        <begin position="283"/>
        <end position="301"/>
    </location>
</feature>